<proteinExistence type="predicted"/>
<dbReference type="InterPro" id="IPR050807">
    <property type="entry name" value="TransReg_Diox_bact_type"/>
</dbReference>
<dbReference type="CDD" id="cd00093">
    <property type="entry name" value="HTH_XRE"/>
    <property type="match status" value="1"/>
</dbReference>
<evidence type="ECO:0000256" key="1">
    <source>
        <dbReference type="ARBA" id="ARBA00023125"/>
    </source>
</evidence>
<evidence type="ECO:0000259" key="2">
    <source>
        <dbReference type="PROSITE" id="PS50943"/>
    </source>
</evidence>
<gene>
    <name evidence="3" type="ORF">BBV17_03630</name>
</gene>
<dbReference type="SMART" id="SM00530">
    <property type="entry name" value="HTH_XRE"/>
    <property type="match status" value="1"/>
</dbReference>
<dbReference type="Proteomes" id="UP000180194">
    <property type="component" value="Unassembled WGS sequence"/>
</dbReference>
<protein>
    <submittedName>
        <fullName evidence="3">Transcriptional regulator</fullName>
    </submittedName>
</protein>
<evidence type="ECO:0000313" key="3">
    <source>
        <dbReference type="EMBL" id="OHX39201.1"/>
    </source>
</evidence>
<keyword evidence="4" id="KW-1185">Reference proteome</keyword>
<reference evidence="3 4" key="1">
    <citation type="submission" date="2016-07" db="EMBL/GenBank/DDBJ databases">
        <title>Bacillus oceanisediminis whole genome.</title>
        <authorList>
            <person name="Pal Y."/>
            <person name="Verma A."/>
            <person name="Mual P."/>
            <person name="Srinivasan K."/>
        </authorList>
    </citation>
    <scope>NUCLEOTIDE SEQUENCE [LARGE SCALE GENOMIC DNA]</scope>
    <source>
        <strain evidence="3 4">Bhandara28</strain>
    </source>
</reference>
<dbReference type="InterPro" id="IPR010982">
    <property type="entry name" value="Lambda_DNA-bd_dom_sf"/>
</dbReference>
<name>A0ABX3CJS8_9BACI</name>
<dbReference type="Gene3D" id="1.10.260.40">
    <property type="entry name" value="lambda repressor-like DNA-binding domains"/>
    <property type="match status" value="1"/>
</dbReference>
<accession>A0ABX3CJS8</accession>
<dbReference type="PROSITE" id="PS50943">
    <property type="entry name" value="HTH_CROC1"/>
    <property type="match status" value="1"/>
</dbReference>
<comment type="caution">
    <text evidence="3">The sequence shown here is derived from an EMBL/GenBank/DDBJ whole genome shotgun (WGS) entry which is preliminary data.</text>
</comment>
<evidence type="ECO:0000313" key="4">
    <source>
        <dbReference type="Proteomes" id="UP000180194"/>
    </source>
</evidence>
<dbReference type="SUPFAM" id="SSF47413">
    <property type="entry name" value="lambda repressor-like DNA-binding domains"/>
    <property type="match status" value="1"/>
</dbReference>
<keyword evidence="1" id="KW-0238">DNA-binding</keyword>
<sequence>MPKRSNYRKWLADIRDSLSLTQEEVANKANMARTTYASIEKGDRNPSVNNAKKIADALGFEWTLFFEDKVREKSRNSIQSA</sequence>
<organism evidence="3 4">
    <name type="scientific">Cytobacillus oceanisediminis</name>
    <dbReference type="NCBI Taxonomy" id="665099"/>
    <lineage>
        <taxon>Bacteria</taxon>
        <taxon>Bacillati</taxon>
        <taxon>Bacillota</taxon>
        <taxon>Bacilli</taxon>
        <taxon>Bacillales</taxon>
        <taxon>Bacillaceae</taxon>
        <taxon>Cytobacillus</taxon>
    </lineage>
</organism>
<dbReference type="InterPro" id="IPR001387">
    <property type="entry name" value="Cro/C1-type_HTH"/>
</dbReference>
<dbReference type="PANTHER" id="PTHR46797:SF1">
    <property type="entry name" value="METHYLPHOSPHONATE SYNTHASE"/>
    <property type="match status" value="1"/>
</dbReference>
<dbReference type="Pfam" id="PF01381">
    <property type="entry name" value="HTH_3"/>
    <property type="match status" value="1"/>
</dbReference>
<dbReference type="EMBL" id="MBRJ01000078">
    <property type="protein sequence ID" value="OHX39201.1"/>
    <property type="molecule type" value="Genomic_DNA"/>
</dbReference>
<dbReference type="PANTHER" id="PTHR46797">
    <property type="entry name" value="HTH-TYPE TRANSCRIPTIONAL REGULATOR"/>
    <property type="match status" value="1"/>
</dbReference>
<dbReference type="RefSeq" id="WP_071160186.1">
    <property type="nucleotide sequence ID" value="NZ_MBRJ01000078.1"/>
</dbReference>
<feature type="domain" description="HTH cro/C1-type" evidence="2">
    <location>
        <begin position="11"/>
        <end position="65"/>
    </location>
</feature>